<sequence length="139" mass="15800">MGSFDNATLLCKRALNYLRTAKDSFDKGIYDVSATNCQISAELLIKSTYLLLGVNFPQTHSIRKLLSGLAMAAGNYSEEIQRFIKEKRKELNLVELSRFEGQYSLVDVDAEYASDCLNFVEDYILPLIRNIWGNKWCGD</sequence>
<dbReference type="AlphaFoldDB" id="A0A650CVD1"/>
<dbReference type="KEGG" id="aamb:D1866_05015"/>
<proteinExistence type="predicted"/>
<feature type="domain" description="HEPN" evidence="1">
    <location>
        <begin position="11"/>
        <end position="123"/>
    </location>
</feature>
<dbReference type="Proteomes" id="UP000426328">
    <property type="component" value="Chromosome"/>
</dbReference>
<dbReference type="GeneID" id="42779072"/>
<keyword evidence="4" id="KW-1185">Reference proteome</keyword>
<dbReference type="SUPFAM" id="SSF81593">
    <property type="entry name" value="Nucleotidyltransferase substrate binding subunit/domain"/>
    <property type="match status" value="1"/>
</dbReference>
<evidence type="ECO:0000313" key="3">
    <source>
        <dbReference type="EMBL" id="QGR21417.1"/>
    </source>
</evidence>
<dbReference type="InterPro" id="IPR007842">
    <property type="entry name" value="HEPN_dom"/>
</dbReference>
<dbReference type="PROSITE" id="PS50910">
    <property type="entry name" value="HEPN"/>
    <property type="match status" value="1"/>
</dbReference>
<dbReference type="EMBL" id="WHYS01000002">
    <property type="protein sequence ID" value="MQL56028.1"/>
    <property type="molecule type" value="Genomic_DNA"/>
</dbReference>
<evidence type="ECO:0000313" key="4">
    <source>
        <dbReference type="Proteomes" id="UP000426328"/>
    </source>
</evidence>
<evidence type="ECO:0000313" key="2">
    <source>
        <dbReference type="EMBL" id="MQL56028.1"/>
    </source>
</evidence>
<name>A0A650CVD1_ACIAM</name>
<dbReference type="EMBL" id="CP045482">
    <property type="protein sequence ID" value="QGR21417.1"/>
    <property type="molecule type" value="Genomic_DNA"/>
</dbReference>
<gene>
    <name evidence="3" type="ORF">D1866_05015</name>
    <name evidence="2" type="ORF">GFB69_09810</name>
</gene>
<dbReference type="RefSeq" id="WP_152942343.1">
    <property type="nucleotide sequence ID" value="NZ_CP045482.1"/>
</dbReference>
<evidence type="ECO:0000259" key="1">
    <source>
        <dbReference type="PROSITE" id="PS50910"/>
    </source>
</evidence>
<dbReference type="Gene3D" id="1.20.120.330">
    <property type="entry name" value="Nucleotidyltransferases domain 2"/>
    <property type="match status" value="1"/>
</dbReference>
<evidence type="ECO:0000313" key="5">
    <source>
        <dbReference type="Proteomes" id="UP000474054"/>
    </source>
</evidence>
<reference evidence="2 5" key="1">
    <citation type="submission" date="2019-10" db="EMBL/GenBank/DDBJ databases">
        <title>Comparative genomics of sulfur disproportionating microorganisms.</title>
        <authorList>
            <person name="Ward L.M."/>
            <person name="Bertran E."/>
            <person name="Johnston D."/>
        </authorList>
    </citation>
    <scope>NUCLEOTIDE SEQUENCE [LARGE SCALE GENOMIC DNA]</scope>
    <source>
        <strain evidence="2 5">DSM 3772</strain>
    </source>
</reference>
<protein>
    <submittedName>
        <fullName evidence="3">HEPN domain-containing protein</fullName>
    </submittedName>
</protein>
<dbReference type="SMART" id="SM00748">
    <property type="entry name" value="HEPN"/>
    <property type="match status" value="1"/>
</dbReference>
<dbReference type="Proteomes" id="UP000474054">
    <property type="component" value="Unassembled WGS sequence"/>
</dbReference>
<dbReference type="Pfam" id="PF05168">
    <property type="entry name" value="HEPN"/>
    <property type="match status" value="1"/>
</dbReference>
<organism evidence="3 4">
    <name type="scientific">Acidianus ambivalens</name>
    <name type="common">Desulfurolobus ambivalens</name>
    <dbReference type="NCBI Taxonomy" id="2283"/>
    <lineage>
        <taxon>Archaea</taxon>
        <taxon>Thermoproteota</taxon>
        <taxon>Thermoprotei</taxon>
        <taxon>Sulfolobales</taxon>
        <taxon>Sulfolobaceae</taxon>
        <taxon>Acidianus</taxon>
    </lineage>
</organism>
<reference evidence="3 4" key="2">
    <citation type="submission" date="2019-10" db="EMBL/GenBank/DDBJ databases">
        <title>Genome Sequences from Six Type Strain Members of the Archaeal Family Sulfolobaceae: Acidianus ambivalens, Acidianus infernus, Metallosphaera prunae, Stygiolobus azoricus, Sulfolobus metallicus, and Sulfurisphaera ohwakuensis.</title>
        <authorList>
            <person name="Counts J.A."/>
            <person name="Kelly R.M."/>
        </authorList>
    </citation>
    <scope>NUCLEOTIDE SEQUENCE [LARGE SCALE GENOMIC DNA]</scope>
    <source>
        <strain evidence="3 4">LEI 10</strain>
    </source>
</reference>
<accession>A0A650CVD1</accession>